<reference evidence="9 10" key="1">
    <citation type="submission" date="2016-10" db="EMBL/GenBank/DDBJ databases">
        <authorList>
            <person name="de Groot N.N."/>
        </authorList>
    </citation>
    <scope>NUCLEOTIDE SEQUENCE [LARGE SCALE GENOMIC DNA]</scope>
    <source>
        <strain evidence="9 10">DSM 15269</strain>
    </source>
</reference>
<dbReference type="SUPFAM" id="SSF51713">
    <property type="entry name" value="tRNA-guanine transglycosylase"/>
    <property type="match status" value="1"/>
</dbReference>
<name>A0A1H0AFP2_9BACT</name>
<feature type="binding site" evidence="7">
    <location>
        <position position="212"/>
    </location>
    <ligand>
        <name>substrate</name>
    </ligand>
</feature>
<comment type="function">
    <text evidence="7">Catalyzes the base-exchange of a guanine (G) residue with the queuine precursor 7-aminomethyl-7-deazaguanine (PreQ1) at position 34 (anticodon wobble position) in tRNAs with GU(N) anticodons (tRNA-Asp, -Asn, -His and -Tyr). Catalysis occurs through a double-displacement mechanism. The nucleophile active site attacks the C1' of nucleotide 34 to detach the guanine base from the RNA, forming a covalent enzyme-RNA intermediate. The proton acceptor active site deprotonates the incoming PreQ1, allowing a nucleophilic attack on the C1' of the ribose to form the product. After dissociation, two additional enzymatic reactions on the tRNA convert PreQ1 to queuine (Q), resulting in the hypermodified nucleoside queuosine (7-(((4,5-cis-dihydroxy-2-cyclopenten-1-yl)amino)methyl)-7-deazaguanosine).</text>
</comment>
<keyword evidence="3 7" id="KW-0808">Transferase</keyword>
<feature type="binding site" evidence="7">
    <location>
        <position position="185"/>
    </location>
    <ligand>
        <name>substrate</name>
    </ligand>
</feature>
<dbReference type="AlphaFoldDB" id="A0A1H0AFP2"/>
<keyword evidence="10" id="KW-1185">Reference proteome</keyword>
<feature type="domain" description="tRNA-guanine(15) transglycosylase-like" evidence="8">
    <location>
        <begin position="10"/>
        <end position="360"/>
    </location>
</feature>
<dbReference type="GO" id="GO:0005829">
    <property type="term" value="C:cytosol"/>
    <property type="evidence" value="ECO:0007669"/>
    <property type="project" value="TreeGrafter"/>
</dbReference>
<protein>
    <recommendedName>
        <fullName evidence="7">Queuine tRNA-ribosyltransferase</fullName>
        <ecNumber evidence="7">2.4.2.29</ecNumber>
    </recommendedName>
    <alternativeName>
        <fullName evidence="7">Guanine insertion enzyme</fullName>
    </alternativeName>
    <alternativeName>
        <fullName evidence="7">tRNA-guanine transglycosylase</fullName>
    </alternativeName>
</protein>
<feature type="binding site" evidence="7">
    <location>
        <position position="300"/>
    </location>
    <ligand>
        <name>Zn(2+)</name>
        <dbReference type="ChEBI" id="CHEBI:29105"/>
    </ligand>
</feature>
<dbReference type="OrthoDB" id="9805417at2"/>
<keyword evidence="7" id="KW-0862">Zinc</keyword>
<dbReference type="EC" id="2.4.2.29" evidence="7"/>
<dbReference type="GO" id="GO:0046872">
    <property type="term" value="F:metal ion binding"/>
    <property type="evidence" value="ECO:0007669"/>
    <property type="project" value="UniProtKB-KW"/>
</dbReference>
<gene>
    <name evidence="7" type="primary">tgt</name>
    <name evidence="9" type="ORF">SAMN04488516_101394</name>
</gene>
<keyword evidence="2 7" id="KW-0328">Glycosyltransferase</keyword>
<dbReference type="FunFam" id="3.20.20.105:FF:000001">
    <property type="entry name" value="Queuine tRNA-ribosyltransferase"/>
    <property type="match status" value="1"/>
</dbReference>
<evidence type="ECO:0000256" key="3">
    <source>
        <dbReference type="ARBA" id="ARBA00022679"/>
    </source>
</evidence>
<feature type="region of interest" description="RNA binding; important for wobble base 34 recognition" evidence="7">
    <location>
        <begin position="267"/>
        <end position="271"/>
    </location>
</feature>
<dbReference type="UniPathway" id="UPA00392"/>
<evidence type="ECO:0000313" key="9">
    <source>
        <dbReference type="EMBL" id="SDN32237.1"/>
    </source>
</evidence>
<dbReference type="STRING" id="206665.SAMN04488516_101394"/>
<comment type="catalytic activity">
    <reaction evidence="6 7">
        <text>7-aminomethyl-7-carbaguanine + guanosine(34) in tRNA = 7-aminomethyl-7-carbaguanosine(34) in tRNA + guanine</text>
        <dbReference type="Rhea" id="RHEA:24104"/>
        <dbReference type="Rhea" id="RHEA-COMP:10341"/>
        <dbReference type="Rhea" id="RHEA-COMP:10342"/>
        <dbReference type="ChEBI" id="CHEBI:16235"/>
        <dbReference type="ChEBI" id="CHEBI:58703"/>
        <dbReference type="ChEBI" id="CHEBI:74269"/>
        <dbReference type="ChEBI" id="CHEBI:82833"/>
        <dbReference type="EC" id="2.4.2.29"/>
    </reaction>
</comment>
<dbReference type="GO" id="GO:0008616">
    <property type="term" value="P:tRNA queuosine(34) biosynthetic process"/>
    <property type="evidence" value="ECO:0007669"/>
    <property type="project" value="UniProtKB-UniRule"/>
</dbReference>
<accession>A0A1H0AFP2</accession>
<keyword evidence="5 7" id="KW-0671">Queuosine biosynthesis</keyword>
<comment type="subunit">
    <text evidence="7">Homodimer. Within each dimer, one monomer is responsible for RNA recognition and catalysis, while the other monomer binds to the replacement base PreQ1.</text>
</comment>
<dbReference type="HAMAP" id="MF_00168">
    <property type="entry name" value="Q_tRNA_Tgt"/>
    <property type="match status" value="1"/>
</dbReference>
<dbReference type="NCBIfam" id="TIGR00430">
    <property type="entry name" value="Q_tRNA_tgt"/>
    <property type="match status" value="1"/>
</dbReference>
<evidence type="ECO:0000256" key="7">
    <source>
        <dbReference type="HAMAP-Rule" id="MF_00168"/>
    </source>
</evidence>
<evidence type="ECO:0000313" key="10">
    <source>
        <dbReference type="Proteomes" id="UP000199602"/>
    </source>
</evidence>
<dbReference type="InterPro" id="IPR002616">
    <property type="entry name" value="tRNA_ribo_trans-like"/>
</dbReference>
<evidence type="ECO:0000256" key="1">
    <source>
        <dbReference type="ARBA" id="ARBA00004691"/>
    </source>
</evidence>
<evidence type="ECO:0000256" key="6">
    <source>
        <dbReference type="ARBA" id="ARBA00050112"/>
    </source>
</evidence>
<organism evidence="9 10">
    <name type="scientific">Desulfonauticus submarinus</name>
    <dbReference type="NCBI Taxonomy" id="206665"/>
    <lineage>
        <taxon>Bacteria</taxon>
        <taxon>Pseudomonadati</taxon>
        <taxon>Thermodesulfobacteriota</taxon>
        <taxon>Desulfovibrionia</taxon>
        <taxon>Desulfovibrionales</taxon>
        <taxon>Desulfonauticaceae</taxon>
        <taxon>Desulfonauticus</taxon>
    </lineage>
</organism>
<feature type="binding site" evidence="7">
    <location>
        <position position="302"/>
    </location>
    <ligand>
        <name>Zn(2+)</name>
        <dbReference type="ChEBI" id="CHEBI:29105"/>
    </ligand>
</feature>
<dbReference type="InterPro" id="IPR050076">
    <property type="entry name" value="ArchSynthase1/Queuine_TRR"/>
</dbReference>
<keyword evidence="7" id="KW-0479">Metal-binding</keyword>
<comment type="similarity">
    <text evidence="7">Belongs to the queuine tRNA-ribosyltransferase family.</text>
</comment>
<dbReference type="RefSeq" id="WP_092062564.1">
    <property type="nucleotide sequence ID" value="NZ_FNIN01000001.1"/>
</dbReference>
<feature type="binding site" evidence="7">
    <location>
        <position position="143"/>
    </location>
    <ligand>
        <name>substrate</name>
    </ligand>
</feature>
<dbReference type="Proteomes" id="UP000199602">
    <property type="component" value="Unassembled WGS sequence"/>
</dbReference>
<dbReference type="InterPro" id="IPR036511">
    <property type="entry name" value="TGT-like_sf"/>
</dbReference>
<dbReference type="EMBL" id="FNIN01000001">
    <property type="protein sequence ID" value="SDN32237.1"/>
    <property type="molecule type" value="Genomic_DNA"/>
</dbReference>
<feature type="binding site" evidence="7">
    <location>
        <begin position="89"/>
        <end position="93"/>
    </location>
    <ligand>
        <name>substrate</name>
    </ligand>
</feature>
<comment type="pathway">
    <text evidence="1 7">tRNA modification; tRNA-queuosine biosynthesis.</text>
</comment>
<evidence type="ECO:0000256" key="5">
    <source>
        <dbReference type="ARBA" id="ARBA00022785"/>
    </source>
</evidence>
<sequence length="365" mass="41405">MSFKLVAKDKQARAGVLRTAHGEINTPIFMPVGTQASVKSLSPNDLIEAKAQIILGNTYHLYLRPGDELIRDLGGLHNFMSWPKPILTDSGGFQVFSLAKLRKLTRDGVEFSSHIDGSKHFFTPEKVMQIQKNLGSDIMMVLDECVPYGADYDYTRSSVGITTYWAKRCREFYPSGKQLLFGIVQGGFFKDLREESARQITNIPFDGYAIGGLSVGEPKAQMIEFLYFTAPLLPEDKPRYLMGVGKPLDILEGIRAGVDMFDCVLPTRNARNGTLYTSKGKINIKREEYKRDLSPLDPECNCYTCRNFSKAYLRHLYTSRELLAYRLNTLHNITYFLNLVNQARASIFNGTFENFYNHIKSIYTC</sequence>
<feature type="region of interest" description="RNA binding" evidence="7">
    <location>
        <begin position="243"/>
        <end position="249"/>
    </location>
</feature>
<feature type="active site" description="Proton acceptor" evidence="7">
    <location>
        <position position="89"/>
    </location>
</feature>
<dbReference type="GO" id="GO:0008479">
    <property type="term" value="F:tRNA-guanosine(34) queuine transglycosylase activity"/>
    <property type="evidence" value="ECO:0007669"/>
    <property type="project" value="UniProtKB-UniRule"/>
</dbReference>
<dbReference type="PANTHER" id="PTHR46499:SF1">
    <property type="entry name" value="QUEUINE TRNA-RIBOSYLTRANSFERASE"/>
    <property type="match status" value="1"/>
</dbReference>
<dbReference type="NCBIfam" id="TIGR00449">
    <property type="entry name" value="tgt_general"/>
    <property type="match status" value="1"/>
</dbReference>
<proteinExistence type="inferred from homology"/>
<comment type="cofactor">
    <cofactor evidence="7">
        <name>Zn(2+)</name>
        <dbReference type="ChEBI" id="CHEBI:29105"/>
    </cofactor>
    <text evidence="7">Binds 1 zinc ion per subunit.</text>
</comment>
<keyword evidence="4 7" id="KW-0819">tRNA processing</keyword>
<feature type="binding site" evidence="7">
    <location>
        <position position="331"/>
    </location>
    <ligand>
        <name>Zn(2+)</name>
        <dbReference type="ChEBI" id="CHEBI:29105"/>
    </ligand>
</feature>
<feature type="active site" description="Nucleophile" evidence="7">
    <location>
        <position position="262"/>
    </location>
</feature>
<evidence type="ECO:0000256" key="4">
    <source>
        <dbReference type="ARBA" id="ARBA00022694"/>
    </source>
</evidence>
<feature type="binding site" evidence="7">
    <location>
        <position position="305"/>
    </location>
    <ligand>
        <name>Zn(2+)</name>
        <dbReference type="ChEBI" id="CHEBI:29105"/>
    </ligand>
</feature>
<evidence type="ECO:0000256" key="2">
    <source>
        <dbReference type="ARBA" id="ARBA00022676"/>
    </source>
</evidence>
<dbReference type="Gene3D" id="3.20.20.105">
    <property type="entry name" value="Queuine tRNA-ribosyltransferase-like"/>
    <property type="match status" value="1"/>
</dbReference>
<dbReference type="Pfam" id="PF01702">
    <property type="entry name" value="TGT"/>
    <property type="match status" value="1"/>
</dbReference>
<evidence type="ECO:0000259" key="8">
    <source>
        <dbReference type="Pfam" id="PF01702"/>
    </source>
</evidence>
<dbReference type="InterPro" id="IPR004803">
    <property type="entry name" value="TGT"/>
</dbReference>
<dbReference type="PANTHER" id="PTHR46499">
    <property type="entry name" value="QUEUINE TRNA-RIBOSYLTRANSFERASE"/>
    <property type="match status" value="1"/>
</dbReference>